<dbReference type="InterPro" id="IPR006955">
    <property type="entry name" value="Uso1_p115_C"/>
</dbReference>
<dbReference type="Pfam" id="PF04869">
    <property type="entry name" value="Uso1_p115_head"/>
    <property type="match status" value="1"/>
</dbReference>
<dbReference type="GO" id="GO:0005795">
    <property type="term" value="C:Golgi stack"/>
    <property type="evidence" value="ECO:0007669"/>
    <property type="project" value="TreeGrafter"/>
</dbReference>
<organism evidence="7 8">
    <name type="scientific">Coniophora puteana (strain RWD-64-598)</name>
    <name type="common">Brown rot fungus</name>
    <dbReference type="NCBI Taxonomy" id="741705"/>
    <lineage>
        <taxon>Eukaryota</taxon>
        <taxon>Fungi</taxon>
        <taxon>Dikarya</taxon>
        <taxon>Basidiomycota</taxon>
        <taxon>Agaricomycotina</taxon>
        <taxon>Agaricomycetes</taxon>
        <taxon>Agaricomycetidae</taxon>
        <taxon>Boletales</taxon>
        <taxon>Coniophorineae</taxon>
        <taxon>Coniophoraceae</taxon>
        <taxon>Coniophora</taxon>
    </lineage>
</organism>
<keyword evidence="3" id="KW-0175">Coiled coil</keyword>
<dbReference type="GO" id="GO:0006888">
    <property type="term" value="P:endoplasmic reticulum to Golgi vesicle-mediated transport"/>
    <property type="evidence" value="ECO:0007669"/>
    <property type="project" value="TreeGrafter"/>
</dbReference>
<evidence type="ECO:0000313" key="7">
    <source>
        <dbReference type="EMBL" id="EIW80411.1"/>
    </source>
</evidence>
<evidence type="ECO:0008006" key="9">
    <source>
        <dbReference type="Google" id="ProtNLM"/>
    </source>
</evidence>
<dbReference type="PANTHER" id="PTHR10013">
    <property type="entry name" value="GENERAL VESICULAR TRANSPORT FACTOR P115"/>
    <property type="match status" value="1"/>
</dbReference>
<dbReference type="InterPro" id="IPR016024">
    <property type="entry name" value="ARM-type_fold"/>
</dbReference>
<dbReference type="PANTHER" id="PTHR10013:SF0">
    <property type="entry name" value="GENERAL VESICULAR TRANSPORT FACTOR P115"/>
    <property type="match status" value="1"/>
</dbReference>
<dbReference type="GeneID" id="19201057"/>
<reference evidence="8" key="1">
    <citation type="journal article" date="2012" name="Science">
        <title>The Paleozoic origin of enzymatic lignin decomposition reconstructed from 31 fungal genomes.</title>
        <authorList>
            <person name="Floudas D."/>
            <person name="Binder M."/>
            <person name="Riley R."/>
            <person name="Barry K."/>
            <person name="Blanchette R.A."/>
            <person name="Henrissat B."/>
            <person name="Martinez A.T."/>
            <person name="Otillar R."/>
            <person name="Spatafora J.W."/>
            <person name="Yadav J.S."/>
            <person name="Aerts A."/>
            <person name="Benoit I."/>
            <person name="Boyd A."/>
            <person name="Carlson A."/>
            <person name="Copeland A."/>
            <person name="Coutinho P.M."/>
            <person name="de Vries R.P."/>
            <person name="Ferreira P."/>
            <person name="Findley K."/>
            <person name="Foster B."/>
            <person name="Gaskell J."/>
            <person name="Glotzer D."/>
            <person name="Gorecki P."/>
            <person name="Heitman J."/>
            <person name="Hesse C."/>
            <person name="Hori C."/>
            <person name="Igarashi K."/>
            <person name="Jurgens J.A."/>
            <person name="Kallen N."/>
            <person name="Kersten P."/>
            <person name="Kohler A."/>
            <person name="Kuees U."/>
            <person name="Kumar T.K.A."/>
            <person name="Kuo A."/>
            <person name="LaButti K."/>
            <person name="Larrondo L.F."/>
            <person name="Lindquist E."/>
            <person name="Ling A."/>
            <person name="Lombard V."/>
            <person name="Lucas S."/>
            <person name="Lundell T."/>
            <person name="Martin R."/>
            <person name="McLaughlin D.J."/>
            <person name="Morgenstern I."/>
            <person name="Morin E."/>
            <person name="Murat C."/>
            <person name="Nagy L.G."/>
            <person name="Nolan M."/>
            <person name="Ohm R.A."/>
            <person name="Patyshakuliyeva A."/>
            <person name="Rokas A."/>
            <person name="Ruiz-Duenas F.J."/>
            <person name="Sabat G."/>
            <person name="Salamov A."/>
            <person name="Samejima M."/>
            <person name="Schmutz J."/>
            <person name="Slot J.C."/>
            <person name="St John F."/>
            <person name="Stenlid J."/>
            <person name="Sun H."/>
            <person name="Sun S."/>
            <person name="Syed K."/>
            <person name="Tsang A."/>
            <person name="Wiebenga A."/>
            <person name="Young D."/>
            <person name="Pisabarro A."/>
            <person name="Eastwood D.C."/>
            <person name="Martin F."/>
            <person name="Cullen D."/>
            <person name="Grigoriev I.V."/>
            <person name="Hibbett D.S."/>
        </authorList>
    </citation>
    <scope>NUCLEOTIDE SEQUENCE [LARGE SCALE GENOMIC DNA]</scope>
    <source>
        <strain evidence="8">RWD-64-598 SS2</strain>
    </source>
</reference>
<feature type="region of interest" description="Disordered" evidence="4">
    <location>
        <begin position="804"/>
        <end position="868"/>
    </location>
</feature>
<dbReference type="OrthoDB" id="198977at2759"/>
<dbReference type="AlphaFoldDB" id="A0A5M3MP41"/>
<dbReference type="InterPro" id="IPR011989">
    <property type="entry name" value="ARM-like"/>
</dbReference>
<accession>A0A5M3MP41</accession>
<dbReference type="Pfam" id="PF04871">
    <property type="entry name" value="Uso1_p115_C"/>
    <property type="match status" value="1"/>
</dbReference>
<keyword evidence="8" id="KW-1185">Reference proteome</keyword>
<dbReference type="GO" id="GO:0048211">
    <property type="term" value="P:Golgi vesicle docking"/>
    <property type="evidence" value="ECO:0007669"/>
    <property type="project" value="TreeGrafter"/>
</dbReference>
<sequence length="868" mass="95379">MEFFSQTYIALRGPTGAPQSATDTISRLSDRLQPSTLLADRRAAVLSLKGLARDWKQDVGQTALPVLLSVLQNDAEIDADIAKAVLETLKQLCDVEDGPKELALKHTDAVLANEQAVNMLFALLADTTFYTRYATLQLLTALLQNRRQVVQGYFLKAPSGATNIIAILDDKREIIRNEAIAMIQALIVQSPDIQKVFAFEGAFEKLFNIVSQENGVEGGVISADALQCADGLLRFNTSNQSYFRETSLPALLCSLLIFPPQLRMNEVPPQEFALQFWDQQKSANVSTVLGIMGMLVGSKGSGGPETGAFIRCFIELALASNAPTQLKTQALRLLPINLNFPLAEVVLTPYIPVPDTNGEEWDRLEPASALDVLVELALHGEYNGQNGGRRTVSALELRSVAMVVFENFVRKDEIKQAIVQGMIPPEPPVQASTISPLLHALCLPPSTPPNLADVTTTYIASILFSHLLTSSLRSKSLARSIKPSPAVLQTPSQGDQFFVPADGSTPPHQPEADDDGDDGPETVLQLLSENLSLCFLSRSRAAQEDERQAREWDRLIVGYLCLLSRWLWEDPKSVRDFLDAGSLSSLVEPINQNTEGDSLVPGLCAFLLGVCYEFNREPGEITRSTISPIINRLSVDAITGQMTRLREDERFKSVGPDSMVFPTPVPHDVENAGEPEGEMWFDWAFVDFWKSNYYTVQRGLGMDPKTLSASVGPDAESSMLISSLRDVIRSQATEIDDLKEKLKAASSQEAKVTEMQSKIAALEAQLLDASSAQGKVAELEVKVAESASAQSKITELEAKVVEATQKQKDTEKEQEDLLVLLDEMSTKRKRDKARMAEKGLEVSEDEAEDDDDDDDDDDSDEDEDEDEE</sequence>
<dbReference type="GO" id="GO:0006886">
    <property type="term" value="P:intracellular protein transport"/>
    <property type="evidence" value="ECO:0007669"/>
    <property type="project" value="InterPro"/>
</dbReference>
<feature type="domain" description="Vesicle tethering protein Uso1/P115-like head" evidence="5">
    <location>
        <begin position="519"/>
        <end position="699"/>
    </location>
</feature>
<comment type="subcellular location">
    <subcellularLocation>
        <location evidence="1">Golgi apparatus</location>
    </subcellularLocation>
</comment>
<dbReference type="InterPro" id="IPR024095">
    <property type="entry name" value="Vesicle_P115"/>
</dbReference>
<dbReference type="Proteomes" id="UP000053558">
    <property type="component" value="Unassembled WGS sequence"/>
</dbReference>
<dbReference type="OMA" id="WLWEDPK"/>
<comment type="caution">
    <text evidence="7">The sequence shown here is derived from an EMBL/GenBank/DDBJ whole genome shotgun (WGS) entry which is preliminary data.</text>
</comment>
<dbReference type="InterPro" id="IPR006953">
    <property type="entry name" value="Vesicle_Uso1_P115_head"/>
</dbReference>
<dbReference type="SUPFAM" id="SSF48371">
    <property type="entry name" value="ARM repeat"/>
    <property type="match status" value="1"/>
</dbReference>
<gene>
    <name evidence="7" type="ORF">CONPUDRAFT_137634</name>
</gene>
<name>A0A5M3MP41_CONPW</name>
<protein>
    <recommendedName>
        <fullName evidence="9">P115 like vesicle tethering protein</fullName>
    </recommendedName>
</protein>
<feature type="compositionally biased region" description="Acidic residues" evidence="4">
    <location>
        <begin position="842"/>
        <end position="868"/>
    </location>
</feature>
<dbReference type="GO" id="GO:0000139">
    <property type="term" value="C:Golgi membrane"/>
    <property type="evidence" value="ECO:0007669"/>
    <property type="project" value="InterPro"/>
</dbReference>
<evidence type="ECO:0000259" key="5">
    <source>
        <dbReference type="Pfam" id="PF04869"/>
    </source>
</evidence>
<evidence type="ECO:0000259" key="6">
    <source>
        <dbReference type="Pfam" id="PF04871"/>
    </source>
</evidence>
<evidence type="ECO:0000256" key="1">
    <source>
        <dbReference type="ARBA" id="ARBA00004555"/>
    </source>
</evidence>
<proteinExistence type="predicted"/>
<dbReference type="GO" id="GO:0005783">
    <property type="term" value="C:endoplasmic reticulum"/>
    <property type="evidence" value="ECO:0007669"/>
    <property type="project" value="TreeGrafter"/>
</dbReference>
<dbReference type="GO" id="GO:0048280">
    <property type="term" value="P:vesicle fusion with Golgi apparatus"/>
    <property type="evidence" value="ECO:0007669"/>
    <property type="project" value="InterPro"/>
</dbReference>
<dbReference type="GO" id="GO:0012507">
    <property type="term" value="C:ER to Golgi transport vesicle membrane"/>
    <property type="evidence" value="ECO:0007669"/>
    <property type="project" value="TreeGrafter"/>
</dbReference>
<feature type="domain" description="Uso1/p115-like vesicle tethering protein C-terminal" evidence="6">
    <location>
        <begin position="743"/>
        <end position="858"/>
    </location>
</feature>
<keyword evidence="2" id="KW-0333">Golgi apparatus</keyword>
<dbReference type="RefSeq" id="XP_007769367.1">
    <property type="nucleotide sequence ID" value="XM_007771177.1"/>
</dbReference>
<dbReference type="KEGG" id="cput:CONPUDRAFT_137634"/>
<dbReference type="Gene3D" id="1.25.10.10">
    <property type="entry name" value="Leucine-rich Repeat Variant"/>
    <property type="match status" value="1"/>
</dbReference>
<evidence type="ECO:0000256" key="3">
    <source>
        <dbReference type="ARBA" id="ARBA00023054"/>
    </source>
</evidence>
<feature type="region of interest" description="Disordered" evidence="4">
    <location>
        <begin position="484"/>
        <end position="521"/>
    </location>
</feature>
<evidence type="ECO:0000313" key="8">
    <source>
        <dbReference type="Proteomes" id="UP000053558"/>
    </source>
</evidence>
<dbReference type="EMBL" id="JH711579">
    <property type="protein sequence ID" value="EIW80411.1"/>
    <property type="molecule type" value="Genomic_DNA"/>
</dbReference>
<evidence type="ECO:0000256" key="2">
    <source>
        <dbReference type="ARBA" id="ARBA00023034"/>
    </source>
</evidence>
<evidence type="ECO:0000256" key="4">
    <source>
        <dbReference type="SAM" id="MobiDB-lite"/>
    </source>
</evidence>